<evidence type="ECO:0000313" key="5">
    <source>
        <dbReference type="Proteomes" id="UP001162734"/>
    </source>
</evidence>
<dbReference type="PROSITE" id="PS50005">
    <property type="entry name" value="TPR"/>
    <property type="match status" value="1"/>
</dbReference>
<dbReference type="SUPFAM" id="SSF48452">
    <property type="entry name" value="TPR-like"/>
    <property type="match status" value="1"/>
</dbReference>
<dbReference type="RefSeq" id="WP_248345086.1">
    <property type="nucleotide sequence ID" value="NZ_AP025592.1"/>
</dbReference>
<dbReference type="PANTHER" id="PTHR43630:SF2">
    <property type="entry name" value="GLYCOSYLTRANSFERASE"/>
    <property type="match status" value="1"/>
</dbReference>
<dbReference type="InterPro" id="IPR029044">
    <property type="entry name" value="Nucleotide-diphossugar_trans"/>
</dbReference>
<feature type="repeat" description="TPR" evidence="2">
    <location>
        <begin position="280"/>
        <end position="313"/>
    </location>
</feature>
<gene>
    <name evidence="4" type="ORF">AMPC_11150</name>
</gene>
<dbReference type="InterPro" id="IPR019734">
    <property type="entry name" value="TPR_rpt"/>
</dbReference>
<feature type="domain" description="Glycosyltransferase 2-like" evidence="3">
    <location>
        <begin position="8"/>
        <end position="114"/>
    </location>
</feature>
<name>A0ABN6N7T8_9BACT</name>
<reference evidence="5" key="1">
    <citation type="journal article" date="2022" name="Int. J. Syst. Evol. Microbiol.">
        <title>Anaeromyxobacter oryzae sp. nov., Anaeromyxobacter diazotrophicus sp. nov. and Anaeromyxobacter paludicola sp. nov., isolated from paddy soils.</title>
        <authorList>
            <person name="Itoh H."/>
            <person name="Xu Z."/>
            <person name="Mise K."/>
            <person name="Masuda Y."/>
            <person name="Ushijima N."/>
            <person name="Hayakawa C."/>
            <person name="Shiratori Y."/>
            <person name="Senoo K."/>
        </authorList>
    </citation>
    <scope>NUCLEOTIDE SEQUENCE [LARGE SCALE GENOMIC DNA]</scope>
    <source>
        <strain evidence="5">Red630</strain>
    </source>
</reference>
<comment type="similarity">
    <text evidence="1">Belongs to the glycosyltransferase 2 family. WaaE/KdtX subfamily.</text>
</comment>
<keyword evidence="5" id="KW-1185">Reference proteome</keyword>
<dbReference type="InterPro" id="IPR001173">
    <property type="entry name" value="Glyco_trans_2-like"/>
</dbReference>
<dbReference type="EMBL" id="AP025592">
    <property type="protein sequence ID" value="BDG08002.1"/>
    <property type="molecule type" value="Genomic_DNA"/>
</dbReference>
<accession>A0ABN6N7T8</accession>
<proteinExistence type="inferred from homology"/>
<keyword evidence="2" id="KW-0802">TPR repeat</keyword>
<evidence type="ECO:0000256" key="1">
    <source>
        <dbReference type="ARBA" id="ARBA00038494"/>
    </source>
</evidence>
<evidence type="ECO:0000259" key="3">
    <source>
        <dbReference type="Pfam" id="PF00535"/>
    </source>
</evidence>
<dbReference type="Gene3D" id="3.90.550.10">
    <property type="entry name" value="Spore Coat Polysaccharide Biosynthesis Protein SpsA, Chain A"/>
    <property type="match status" value="1"/>
</dbReference>
<sequence length="522" mass="55146">MSRPRLSLCLLVRDEAELLPRFLAAARGLWDELVAVDTGSSDATPALLAAAGARVLRRPWTGDFAAGRNAGLEVARGEWIAWLDPDELVSPALVAEARRALADPAAGAASLRMRNHLPHGHVREARLLRLFRADPAIRFRHAIHEDVGPDVAAMLARTGRRRVDLEGAVEHLGYVRARAAAKDKKARDVAILDACVARDPGDLYAWFKLLEQARFWGDRALWHARAAPGLAAAERDPAALARAHFGGEWLVLLSEGLHPGDPAAQHRFLALRERAVPRAAPLLLRLGELEERLGRAAEAARRFEACLALAPETEQVQLATVRPTLGLARLALGRGDLPAARRRVDAAASAAPHDPEALVAAASLARIAGGAPAAARFAEEHAARHGESEELLQALGEAALLAGDAAGACAPLARVAGDPPRGRGALRLAQALFAAGEVARAREACAAVLAELPEAALGILTCDLALGRDSALEVELGPAEAEAALRGWAAVSRLAPAPVRAALALRAEAVAEPFPWFAAAVR</sequence>
<dbReference type="InterPro" id="IPR011990">
    <property type="entry name" value="TPR-like_helical_dom_sf"/>
</dbReference>
<evidence type="ECO:0000256" key="2">
    <source>
        <dbReference type="PROSITE-ProRule" id="PRU00339"/>
    </source>
</evidence>
<dbReference type="Gene3D" id="1.25.40.10">
    <property type="entry name" value="Tetratricopeptide repeat domain"/>
    <property type="match status" value="1"/>
</dbReference>
<organism evidence="4 5">
    <name type="scientific">Anaeromyxobacter paludicola</name>
    <dbReference type="NCBI Taxonomy" id="2918171"/>
    <lineage>
        <taxon>Bacteria</taxon>
        <taxon>Pseudomonadati</taxon>
        <taxon>Myxococcota</taxon>
        <taxon>Myxococcia</taxon>
        <taxon>Myxococcales</taxon>
        <taxon>Cystobacterineae</taxon>
        <taxon>Anaeromyxobacteraceae</taxon>
        <taxon>Anaeromyxobacter</taxon>
    </lineage>
</organism>
<dbReference type="SUPFAM" id="SSF53448">
    <property type="entry name" value="Nucleotide-diphospho-sugar transferases"/>
    <property type="match status" value="1"/>
</dbReference>
<dbReference type="PANTHER" id="PTHR43630">
    <property type="entry name" value="POLY-BETA-1,6-N-ACETYL-D-GLUCOSAMINE SYNTHASE"/>
    <property type="match status" value="1"/>
</dbReference>
<dbReference type="Pfam" id="PF00535">
    <property type="entry name" value="Glycos_transf_2"/>
    <property type="match status" value="1"/>
</dbReference>
<dbReference type="CDD" id="cd02511">
    <property type="entry name" value="Beta4Glucosyltransferase"/>
    <property type="match status" value="1"/>
</dbReference>
<evidence type="ECO:0000313" key="4">
    <source>
        <dbReference type="EMBL" id="BDG08002.1"/>
    </source>
</evidence>
<protein>
    <recommendedName>
        <fullName evidence="3">Glycosyltransferase 2-like domain-containing protein</fullName>
    </recommendedName>
</protein>
<dbReference type="Proteomes" id="UP001162734">
    <property type="component" value="Chromosome"/>
</dbReference>